<feature type="coiled-coil region" evidence="1">
    <location>
        <begin position="746"/>
        <end position="833"/>
    </location>
</feature>
<keyword evidence="1" id="KW-0175">Coiled coil</keyword>
<feature type="region of interest" description="Disordered" evidence="2">
    <location>
        <begin position="455"/>
        <end position="476"/>
    </location>
</feature>
<dbReference type="Pfam" id="PF13476">
    <property type="entry name" value="AAA_23"/>
    <property type="match status" value="1"/>
</dbReference>
<gene>
    <name evidence="4" type="ORF">AUQ44_20530</name>
</gene>
<evidence type="ECO:0000256" key="1">
    <source>
        <dbReference type="SAM" id="Coils"/>
    </source>
</evidence>
<dbReference type="Pfam" id="PF13558">
    <property type="entry name" value="SbcC_Walker_B"/>
    <property type="match status" value="1"/>
</dbReference>
<proteinExistence type="predicted"/>
<reference evidence="5" key="1">
    <citation type="submission" date="2015-12" db="EMBL/GenBank/DDBJ databases">
        <authorList>
            <person name="Tarr C.L."/>
            <person name="Gladney L.M."/>
        </authorList>
    </citation>
    <scope>NUCLEOTIDE SEQUENCE [LARGE SCALE GENOMIC DNA]</scope>
    <source>
        <strain evidence="5">2756-81</strain>
    </source>
</reference>
<sequence length="1015" mass="114069">MKPIKLTMQAFGPFAGREEIDFTLLGSNPLFLINGPTGSGKTSILDAICYALYGETTGNERQGTQMRCDLADVKTPTEVTLEFVLHGRRYRVQRSPEQEAAKARGEGTTVKKHTASLYLLDDEEKLITAKTNEVKGKVAELIGLSETQFRQVMVLPQGKFRELLLASSKEREEIFGQLFQTEIYKRIEFALKEKAQAISSAKEKFDEQIRGALDVAEVSDESSLTETLKEQQSVLTELNLQEQQHLGRYNDAKQALLTAKSLLEEFNKQAAAKSALDTHLGKKESMQALALQLEHARQAQQLDGPYHQWKSILNDIVQQQSKIDELNASLSSATQQANELEQQHTQAQQQAERIPELQQEKFALEIAKAKLMQKAQFEQEIVHLGAEVEKLEHQLQRVQAHKTVMQQELQSATSVFDQGKQALAEQPKLEAREGELKRQINDYTHHLKLQQGLQDLHSQTQAKQQAQQQAKQHWLNAQQSADRVELSWHNEQAAILAERLSQGDPCPVCGSRDHPAKASFAGEPVSKVQVEQAREREKNALAVFNQSENALALHLSKITQQQEAVAQSAALMGALLDTSIEALQAQLLELQAELKKMQAINLAQLESHVQQLSERCGKGDAMEKDLTQQLTSASATLKEKREQLSKFSQQIASEWSDVTLVEQKIATLSRQIETWQQAKELSQKRLDEIKQTLSAQRSELKVHSDMLSQIEHRSEQHHLAWREALDASAFSDEQHYLAQRAEPSQLDQWKQELEQFQQQTTRLQQTYQDFQQRLQDKQPPDLAQQELAVTESEQRYLQVKNERDSVRSLVTKLESVQRKIAELHQLNHRLEEEYKIYGTLYDVASGKTGSRISLHRFVLGVLLDDVLIQASQRLSLMSRGRYILSRKTEGFKGVAGRGLDLVVEDSYTGKSRDVATLSGGESFMAALSLALGLSDVVQSYSGGIRLDTLFIDEGFGSLDPESLDLAVQTLVDLQQSGRMIGVISHVAEMKEQMAQRIDVVPSRSGSAISVKGALY</sequence>
<feature type="domain" description="Rad50/SbcC-type AAA" evidence="3">
    <location>
        <begin position="5"/>
        <end position="211"/>
    </location>
</feature>
<dbReference type="GO" id="GO:0004527">
    <property type="term" value="F:exonuclease activity"/>
    <property type="evidence" value="ECO:0007669"/>
    <property type="project" value="UniProtKB-KW"/>
</dbReference>
<name>A0A151JED6_9VIBR</name>
<evidence type="ECO:0000256" key="2">
    <source>
        <dbReference type="SAM" id="MobiDB-lite"/>
    </source>
</evidence>
<keyword evidence="4" id="KW-0378">Hydrolase</keyword>
<feature type="compositionally biased region" description="Low complexity" evidence="2">
    <location>
        <begin position="459"/>
        <end position="472"/>
    </location>
</feature>
<evidence type="ECO:0000313" key="5">
    <source>
        <dbReference type="Proteomes" id="UP000075349"/>
    </source>
</evidence>
<keyword evidence="4" id="KW-0540">Nuclease</keyword>
<dbReference type="Proteomes" id="UP000075349">
    <property type="component" value="Unassembled WGS sequence"/>
</dbReference>
<dbReference type="AlphaFoldDB" id="A0A151JED6"/>
<dbReference type="InterPro" id="IPR027417">
    <property type="entry name" value="P-loop_NTPase"/>
</dbReference>
<feature type="coiled-coil region" evidence="1">
    <location>
        <begin position="580"/>
        <end position="699"/>
    </location>
</feature>
<dbReference type="PANTHER" id="PTHR32114:SF2">
    <property type="entry name" value="ABC TRANSPORTER ABCH.3"/>
    <property type="match status" value="1"/>
</dbReference>
<dbReference type="GO" id="GO:0006302">
    <property type="term" value="P:double-strand break repair"/>
    <property type="evidence" value="ECO:0007669"/>
    <property type="project" value="InterPro"/>
</dbReference>
<dbReference type="Gene3D" id="3.40.50.300">
    <property type="entry name" value="P-loop containing nucleotide triphosphate hydrolases"/>
    <property type="match status" value="2"/>
</dbReference>
<comment type="caution">
    <text evidence="4">The sequence shown here is derived from an EMBL/GenBank/DDBJ whole genome shotgun (WGS) entry which is preliminary data.</text>
</comment>
<feature type="coiled-coil region" evidence="1">
    <location>
        <begin position="316"/>
        <end position="408"/>
    </location>
</feature>
<accession>A0A151JED6</accession>
<evidence type="ECO:0000259" key="3">
    <source>
        <dbReference type="Pfam" id="PF13476"/>
    </source>
</evidence>
<dbReference type="GO" id="GO:0016887">
    <property type="term" value="F:ATP hydrolysis activity"/>
    <property type="evidence" value="ECO:0007669"/>
    <property type="project" value="InterPro"/>
</dbReference>
<dbReference type="EMBL" id="LOMK01000002">
    <property type="protein sequence ID" value="KYN24132.1"/>
    <property type="molecule type" value="Genomic_DNA"/>
</dbReference>
<evidence type="ECO:0000313" key="4">
    <source>
        <dbReference type="EMBL" id="KYN24132.1"/>
    </source>
</evidence>
<dbReference type="InterPro" id="IPR038729">
    <property type="entry name" value="Rad50/SbcC_AAA"/>
</dbReference>
<organism evidence="4 5">
    <name type="scientific">Vibrio cidicii</name>
    <dbReference type="NCBI Taxonomy" id="1763883"/>
    <lineage>
        <taxon>Bacteria</taxon>
        <taxon>Pseudomonadati</taxon>
        <taxon>Pseudomonadota</taxon>
        <taxon>Gammaproteobacteria</taxon>
        <taxon>Vibrionales</taxon>
        <taxon>Vibrionaceae</taxon>
        <taxon>Vibrio</taxon>
    </lineage>
</organism>
<protein>
    <submittedName>
        <fullName evidence="4">Exonuclease SbcC</fullName>
    </submittedName>
</protein>
<keyword evidence="4" id="KW-0269">Exonuclease</keyword>
<dbReference type="SUPFAM" id="SSF52540">
    <property type="entry name" value="P-loop containing nucleoside triphosphate hydrolases"/>
    <property type="match status" value="1"/>
</dbReference>
<dbReference type="PANTHER" id="PTHR32114">
    <property type="entry name" value="ABC TRANSPORTER ABCH.3"/>
    <property type="match status" value="1"/>
</dbReference>